<evidence type="ECO:0000313" key="2">
    <source>
        <dbReference type="Proteomes" id="UP000626109"/>
    </source>
</evidence>
<organism evidence="1 2">
    <name type="scientific">Polarella glacialis</name>
    <name type="common">Dinoflagellate</name>
    <dbReference type="NCBI Taxonomy" id="89957"/>
    <lineage>
        <taxon>Eukaryota</taxon>
        <taxon>Sar</taxon>
        <taxon>Alveolata</taxon>
        <taxon>Dinophyceae</taxon>
        <taxon>Suessiales</taxon>
        <taxon>Suessiaceae</taxon>
        <taxon>Polarella</taxon>
    </lineage>
</organism>
<dbReference type="Proteomes" id="UP000626109">
    <property type="component" value="Unassembled WGS sequence"/>
</dbReference>
<dbReference type="EMBL" id="CAJNNW010032522">
    <property type="protein sequence ID" value="CAE8713752.1"/>
    <property type="molecule type" value="Genomic_DNA"/>
</dbReference>
<sequence length="278" mass="30556">MHQGIAIHICAQLHASTDMRFLAYTIQGDLRCRLIALCATHHHLRYIVTCMVQMSSRCCSLSAVSKLRASSAKVTSRTDLLSSLSECRVAAETLSPSFKAPTDDVCVAEMRTTMRVAEVPAAMALFWGAPCYLGATTSTSSKRCSKVYFSIREHPQCDLSALTCRLPMRLPSWQPSSPCQAVIPKCQRLHGSLKRSGAKLLTDGARADHFVREALRQAPAFPDEFEPGAEGICADCKSRMIWRFSIPNFFKPLEDHESTGGQSQLMSLCTLPGVRCPA</sequence>
<gene>
    <name evidence="1" type="ORF">PGLA2088_LOCUS37651</name>
</gene>
<name>A0A813KR19_POLGL</name>
<comment type="caution">
    <text evidence="1">The sequence shown here is derived from an EMBL/GenBank/DDBJ whole genome shotgun (WGS) entry which is preliminary data.</text>
</comment>
<protein>
    <submittedName>
        <fullName evidence="1">Uncharacterized protein</fullName>
    </submittedName>
</protein>
<accession>A0A813KR19</accession>
<evidence type="ECO:0000313" key="1">
    <source>
        <dbReference type="EMBL" id="CAE8713752.1"/>
    </source>
</evidence>
<dbReference type="AlphaFoldDB" id="A0A813KR19"/>
<proteinExistence type="predicted"/>
<reference evidence="1" key="1">
    <citation type="submission" date="2021-02" db="EMBL/GenBank/DDBJ databases">
        <authorList>
            <person name="Dougan E. K."/>
            <person name="Rhodes N."/>
            <person name="Thang M."/>
            <person name="Chan C."/>
        </authorList>
    </citation>
    <scope>NUCLEOTIDE SEQUENCE</scope>
</reference>